<reference evidence="10 11" key="1">
    <citation type="submission" date="2022-08" db="EMBL/GenBank/DDBJ databases">
        <title>Genome Sequence of the sulphate-reducing bacterium, Pseudodesulfovibrio sp. SYK.</title>
        <authorList>
            <person name="Kondo R."/>
            <person name="Kataoka T."/>
        </authorList>
    </citation>
    <scope>NUCLEOTIDE SEQUENCE [LARGE SCALE GENOMIC DNA]</scope>
    <source>
        <strain evidence="10 11">SYK</strain>
    </source>
</reference>
<feature type="transmembrane region" description="Helical" evidence="9">
    <location>
        <begin position="27"/>
        <end position="46"/>
    </location>
</feature>
<evidence type="ECO:0000256" key="9">
    <source>
        <dbReference type="SAM" id="Phobius"/>
    </source>
</evidence>
<dbReference type="Pfam" id="PF03116">
    <property type="entry name" value="NQR2_RnfD_RnfE"/>
    <property type="match status" value="1"/>
</dbReference>
<dbReference type="RefSeq" id="WP_281762115.1">
    <property type="nucleotide sequence ID" value="NZ_AP026709.1"/>
</dbReference>
<keyword evidence="5 9" id="KW-0812">Transmembrane</keyword>
<evidence type="ECO:0000313" key="10">
    <source>
        <dbReference type="EMBL" id="BDQ36193.1"/>
    </source>
</evidence>
<feature type="transmembrane region" description="Helical" evidence="9">
    <location>
        <begin position="210"/>
        <end position="228"/>
    </location>
</feature>
<dbReference type="InterPro" id="IPR004338">
    <property type="entry name" value="NqrB/RnfD"/>
</dbReference>
<keyword evidence="3" id="KW-0285">Flavoprotein</keyword>
<feature type="transmembrane region" description="Helical" evidence="9">
    <location>
        <begin position="234"/>
        <end position="253"/>
    </location>
</feature>
<protein>
    <submittedName>
        <fullName evidence="10">Electron transport complex subunit D</fullName>
    </submittedName>
</protein>
<accession>A0ABM8AXE9</accession>
<keyword evidence="1" id="KW-0813">Transport</keyword>
<keyword evidence="7 9" id="KW-1133">Transmembrane helix</keyword>
<feature type="transmembrane region" description="Helical" evidence="9">
    <location>
        <begin position="183"/>
        <end position="203"/>
    </location>
</feature>
<proteinExistence type="predicted"/>
<evidence type="ECO:0000256" key="4">
    <source>
        <dbReference type="ARBA" id="ARBA00022643"/>
    </source>
</evidence>
<keyword evidence="4" id="KW-0288">FMN</keyword>
<keyword evidence="2" id="KW-0597">Phosphoprotein</keyword>
<evidence type="ECO:0000313" key="11">
    <source>
        <dbReference type="Proteomes" id="UP001317742"/>
    </source>
</evidence>
<evidence type="ECO:0000256" key="2">
    <source>
        <dbReference type="ARBA" id="ARBA00022553"/>
    </source>
</evidence>
<sequence length="316" mass="33825">MKQLNPFALTVSVPPHRHRGITVQGRMVNILLAMIPAAAMAMTSYGMTAFRVMALSVATAILTEAVCTMFMDQKPQVRDFHAFTVGLCFAFLLPASAPWWLVTIGSAASIILGKMMFGGLGGSPFCAPLIGWAVCRISWPGFMDIDATMLNVDLTYPLAQLKNFGLDAVMITDSRALFLGKQLGGLGATQIAGVVTGALFLVIRKHISTIIPVGVIGGVLITAGLFNMADPTIYATPTLHLLTGSTLFGAFFLATDGPSSPNRQIPMLLFGIITGVMIVIIRVYGIYPDGVPFAILLANLLTPVLERIRPRPFGKR</sequence>
<feature type="transmembrane region" description="Helical" evidence="9">
    <location>
        <begin position="265"/>
        <end position="284"/>
    </location>
</feature>
<evidence type="ECO:0000256" key="1">
    <source>
        <dbReference type="ARBA" id="ARBA00022448"/>
    </source>
</evidence>
<feature type="transmembrane region" description="Helical" evidence="9">
    <location>
        <begin position="83"/>
        <end position="112"/>
    </location>
</feature>
<name>A0ABM8AXE9_9BACT</name>
<keyword evidence="11" id="KW-1185">Reference proteome</keyword>
<dbReference type="Proteomes" id="UP001317742">
    <property type="component" value="Chromosome"/>
</dbReference>
<dbReference type="PANTHER" id="PTHR30578">
    <property type="entry name" value="ELECTRON TRANSPORT COMPLEX PROTEIN RNFD"/>
    <property type="match status" value="1"/>
</dbReference>
<keyword evidence="8 9" id="KW-0472">Membrane</keyword>
<evidence type="ECO:0000256" key="3">
    <source>
        <dbReference type="ARBA" id="ARBA00022630"/>
    </source>
</evidence>
<dbReference type="PANTHER" id="PTHR30578:SF0">
    <property type="entry name" value="ION-TRANSLOCATING OXIDOREDUCTASE COMPLEX SUBUNIT D"/>
    <property type="match status" value="1"/>
</dbReference>
<evidence type="ECO:0000256" key="6">
    <source>
        <dbReference type="ARBA" id="ARBA00022967"/>
    </source>
</evidence>
<dbReference type="EMBL" id="AP026709">
    <property type="protein sequence ID" value="BDQ36193.1"/>
    <property type="molecule type" value="Genomic_DNA"/>
</dbReference>
<evidence type="ECO:0000256" key="7">
    <source>
        <dbReference type="ARBA" id="ARBA00022989"/>
    </source>
</evidence>
<keyword evidence="6" id="KW-1278">Translocase</keyword>
<evidence type="ECO:0000256" key="5">
    <source>
        <dbReference type="ARBA" id="ARBA00022692"/>
    </source>
</evidence>
<evidence type="ECO:0000256" key="8">
    <source>
        <dbReference type="ARBA" id="ARBA00023136"/>
    </source>
</evidence>
<organism evidence="10 11">
    <name type="scientific">Pseudodesulfovibrio nedwellii</name>
    <dbReference type="NCBI Taxonomy" id="2973072"/>
    <lineage>
        <taxon>Bacteria</taxon>
        <taxon>Pseudomonadati</taxon>
        <taxon>Thermodesulfobacteriota</taxon>
        <taxon>Desulfovibrionia</taxon>
        <taxon>Desulfovibrionales</taxon>
        <taxon>Desulfovibrionaceae</taxon>
    </lineage>
</organism>
<gene>
    <name evidence="10" type="ORF">SYK_05530</name>
</gene>